<organism evidence="1 3">
    <name type="scientific">Puccinia graminis f. sp. tritici</name>
    <dbReference type="NCBI Taxonomy" id="56615"/>
    <lineage>
        <taxon>Eukaryota</taxon>
        <taxon>Fungi</taxon>
        <taxon>Dikarya</taxon>
        <taxon>Basidiomycota</taxon>
        <taxon>Pucciniomycotina</taxon>
        <taxon>Pucciniomycetes</taxon>
        <taxon>Pucciniales</taxon>
        <taxon>Pucciniaceae</taxon>
        <taxon>Puccinia</taxon>
    </lineage>
</organism>
<dbReference type="EMBL" id="VDEP01000238">
    <property type="protein sequence ID" value="KAA1121402.1"/>
    <property type="molecule type" value="Genomic_DNA"/>
</dbReference>
<sequence length="95" mass="10486">MIPWRGSERSILATTTITSMKKMMVPSSPQSRIQSFQKSARFLGEDPGDLSATTTSTRVPSLPELRIRSFCKLGYDSSETIRAVYRLATDDVGLG</sequence>
<dbReference type="Proteomes" id="UP000325313">
    <property type="component" value="Unassembled WGS sequence"/>
</dbReference>
<comment type="caution">
    <text evidence="1">The sequence shown here is derived from an EMBL/GenBank/DDBJ whole genome shotgun (WGS) entry which is preliminary data.</text>
</comment>
<evidence type="ECO:0000313" key="3">
    <source>
        <dbReference type="Proteomes" id="UP000324748"/>
    </source>
</evidence>
<reference evidence="3 4" key="1">
    <citation type="submission" date="2019-05" db="EMBL/GenBank/DDBJ databases">
        <title>Emergence of the Ug99 lineage of the wheat stem rust pathogen through somatic hybridization.</title>
        <authorList>
            <person name="Li F."/>
            <person name="Upadhyaya N.M."/>
            <person name="Sperschneider J."/>
            <person name="Matny O."/>
            <person name="Nguyen-Phuc H."/>
            <person name="Mago R."/>
            <person name="Raley C."/>
            <person name="Miller M.E."/>
            <person name="Silverstein K.A.T."/>
            <person name="Henningsen E."/>
            <person name="Hirsch C.D."/>
            <person name="Visser B."/>
            <person name="Pretorius Z.A."/>
            <person name="Steffenson B.J."/>
            <person name="Schwessinger B."/>
            <person name="Dodds P.N."/>
            <person name="Figueroa M."/>
        </authorList>
    </citation>
    <scope>NUCLEOTIDE SEQUENCE [LARGE SCALE GENOMIC DNA]</scope>
    <source>
        <strain evidence="1">21-0</strain>
        <strain evidence="2 4">Ug99</strain>
    </source>
</reference>
<dbReference type="Proteomes" id="UP000324748">
    <property type="component" value="Unassembled WGS sequence"/>
</dbReference>
<proteinExistence type="predicted"/>
<gene>
    <name evidence="1" type="ORF">PGT21_035905</name>
    <name evidence="2" type="ORF">PGTUg99_020642</name>
</gene>
<evidence type="ECO:0000313" key="2">
    <source>
        <dbReference type="EMBL" id="KAA1121402.1"/>
    </source>
</evidence>
<protein>
    <submittedName>
        <fullName evidence="1">Uncharacterized protein</fullName>
    </submittedName>
</protein>
<evidence type="ECO:0000313" key="4">
    <source>
        <dbReference type="Proteomes" id="UP000325313"/>
    </source>
</evidence>
<evidence type="ECO:0000313" key="1">
    <source>
        <dbReference type="EMBL" id="KAA1095130.1"/>
    </source>
</evidence>
<keyword evidence="3" id="KW-1185">Reference proteome</keyword>
<dbReference type="EMBL" id="VSWC01000079">
    <property type="protein sequence ID" value="KAA1095130.1"/>
    <property type="molecule type" value="Genomic_DNA"/>
</dbReference>
<dbReference type="AlphaFoldDB" id="A0A5B0P3S0"/>
<name>A0A5B0P3S0_PUCGR</name>
<accession>A0A5B0P3S0</accession>